<evidence type="ECO:0000256" key="10">
    <source>
        <dbReference type="ARBA" id="ARBA00023303"/>
    </source>
</evidence>
<protein>
    <recommendedName>
        <fullName evidence="16">Neurotransmitter-gated ion-channel ligand-binding domain-containing protein</fullName>
    </recommendedName>
</protein>
<keyword evidence="4" id="KW-1003">Cell membrane</keyword>
<evidence type="ECO:0000256" key="6">
    <source>
        <dbReference type="ARBA" id="ARBA00022729"/>
    </source>
</evidence>
<evidence type="ECO:0000256" key="1">
    <source>
        <dbReference type="ARBA" id="ARBA00004141"/>
    </source>
</evidence>
<dbReference type="HOGENOM" id="CLU_010920_1_2_1"/>
<name>T1KPY6_TETUR</name>
<dbReference type="PANTHER" id="PTHR18945">
    <property type="entry name" value="NEUROTRANSMITTER GATED ION CHANNEL"/>
    <property type="match status" value="1"/>
</dbReference>
<accession>T1KPY6</accession>
<dbReference type="InterPro" id="IPR006028">
    <property type="entry name" value="GABAA/Glycine_rcpt"/>
</dbReference>
<dbReference type="GO" id="GO:0005886">
    <property type="term" value="C:plasma membrane"/>
    <property type="evidence" value="ECO:0007669"/>
    <property type="project" value="UniProtKB-SubCell"/>
</dbReference>
<feature type="transmembrane region" description="Helical" evidence="11">
    <location>
        <begin position="320"/>
        <end position="339"/>
    </location>
</feature>
<keyword evidence="8 11" id="KW-0406">Ion transport</keyword>
<dbReference type="InterPro" id="IPR036719">
    <property type="entry name" value="Neuro-gated_channel_TM_sf"/>
</dbReference>
<dbReference type="STRING" id="32264.T1KPY6"/>
<evidence type="ECO:0000259" key="12">
    <source>
        <dbReference type="Pfam" id="PF02931"/>
    </source>
</evidence>
<sequence length="426" mass="49229">MIIRASFHLSDLFNLQSGVPSIINMPYLRLLGINLLIVSLFFDYKAFASIRKYLLPSSYDLIIPPKPRGAPIDVEVEITDLRLITVNEGELSITIDLFIKLKWTEPRLNITNATLTAITDQLILDKTWDKKLWCPSVFFKNGIRGDMYLEKSPMSYFEIFPNKSVQMTQRVSVVLFCHMSFRKYPHDKHSCAINIGMMSHRIKTVRLKWSKTELSPDLYNTDYMVSLNQSDSVDCTDYDNPRAFACLQTALVLDRGLGYFVSRKYVPSFIIVSTSFIGFWIPSHSYPARVTLIVTSLLSLITQQVQTVHIYASYIISIHIWNNICTTFVFLGLIEFVIATCWDNNNINQTKKNKSCEDERRHDFHRPSCFFEKLFRGMKHFGSGTNQVDAYSKIIFPIAFVLVAIAYYTWVDSMEDFDSRVHKTPR</sequence>
<dbReference type="GO" id="GO:0005254">
    <property type="term" value="F:chloride channel activity"/>
    <property type="evidence" value="ECO:0007669"/>
    <property type="project" value="UniProtKB-ARBA"/>
</dbReference>
<dbReference type="GO" id="GO:0099095">
    <property type="term" value="F:ligand-gated monoatomic anion channel activity"/>
    <property type="evidence" value="ECO:0007669"/>
    <property type="project" value="UniProtKB-ARBA"/>
</dbReference>
<dbReference type="Gene3D" id="1.20.58.390">
    <property type="entry name" value="Neurotransmitter-gated ion-channel transmembrane domain"/>
    <property type="match status" value="1"/>
</dbReference>
<dbReference type="SUPFAM" id="SSF90112">
    <property type="entry name" value="Neurotransmitter-gated ion-channel transmembrane pore"/>
    <property type="match status" value="1"/>
</dbReference>
<evidence type="ECO:0000313" key="14">
    <source>
        <dbReference type="EnsemblMetazoa" id="tetur17g02170.1"/>
    </source>
</evidence>
<evidence type="ECO:0008006" key="16">
    <source>
        <dbReference type="Google" id="ProtNLM"/>
    </source>
</evidence>
<dbReference type="Proteomes" id="UP000015104">
    <property type="component" value="Unassembled WGS sequence"/>
</dbReference>
<proteinExistence type="inferred from homology"/>
<dbReference type="EMBL" id="CAEY01000341">
    <property type="status" value="NOT_ANNOTATED_CDS"/>
    <property type="molecule type" value="Genomic_DNA"/>
</dbReference>
<keyword evidence="3 11" id="KW-0813">Transport</keyword>
<feature type="transmembrane region" description="Helical" evidence="11">
    <location>
        <begin position="390"/>
        <end position="410"/>
    </location>
</feature>
<evidence type="ECO:0000256" key="2">
    <source>
        <dbReference type="ARBA" id="ARBA00004236"/>
    </source>
</evidence>
<dbReference type="GO" id="GO:0004888">
    <property type="term" value="F:transmembrane signaling receptor activity"/>
    <property type="evidence" value="ECO:0007669"/>
    <property type="project" value="InterPro"/>
</dbReference>
<dbReference type="PRINTS" id="PR00253">
    <property type="entry name" value="GABAARECEPTR"/>
</dbReference>
<dbReference type="InterPro" id="IPR038050">
    <property type="entry name" value="Neuro_actylchol_rec"/>
</dbReference>
<dbReference type="InterPro" id="IPR006029">
    <property type="entry name" value="Neurotrans-gated_channel_TM"/>
</dbReference>
<dbReference type="Pfam" id="PF02932">
    <property type="entry name" value="Neur_chan_memb"/>
    <property type="match status" value="1"/>
</dbReference>
<dbReference type="GO" id="GO:0005230">
    <property type="term" value="F:extracellular ligand-gated monoatomic ion channel activity"/>
    <property type="evidence" value="ECO:0007669"/>
    <property type="project" value="InterPro"/>
</dbReference>
<evidence type="ECO:0000256" key="9">
    <source>
        <dbReference type="ARBA" id="ARBA00023136"/>
    </source>
</evidence>
<dbReference type="InterPro" id="IPR006201">
    <property type="entry name" value="Neur_channel"/>
</dbReference>
<evidence type="ECO:0000256" key="11">
    <source>
        <dbReference type="RuleBase" id="RU000687"/>
    </source>
</evidence>
<dbReference type="Gene3D" id="2.70.170.10">
    <property type="entry name" value="Neurotransmitter-gated ion-channel ligand-binding domain"/>
    <property type="match status" value="1"/>
</dbReference>
<keyword evidence="6" id="KW-0732">Signal</keyword>
<feature type="domain" description="Neurotransmitter-gated ion-channel ligand-binding" evidence="12">
    <location>
        <begin position="55"/>
        <end position="234"/>
    </location>
</feature>
<evidence type="ECO:0000256" key="5">
    <source>
        <dbReference type="ARBA" id="ARBA00022692"/>
    </source>
</evidence>
<dbReference type="PRINTS" id="PR00252">
    <property type="entry name" value="NRIONCHANNEL"/>
</dbReference>
<evidence type="ECO:0000256" key="4">
    <source>
        <dbReference type="ARBA" id="ARBA00022475"/>
    </source>
</evidence>
<keyword evidence="15" id="KW-1185">Reference proteome</keyword>
<comment type="subcellular location">
    <subcellularLocation>
        <location evidence="2">Cell membrane</location>
    </subcellularLocation>
    <subcellularLocation>
        <location evidence="1">Membrane</location>
        <topology evidence="1">Multi-pass membrane protein</topology>
    </subcellularLocation>
</comment>
<dbReference type="InterPro" id="IPR018000">
    <property type="entry name" value="Neurotransmitter_ion_chnl_CS"/>
</dbReference>
<reference evidence="14" key="2">
    <citation type="submission" date="2015-06" db="UniProtKB">
        <authorList>
            <consortium name="EnsemblMetazoa"/>
        </authorList>
    </citation>
    <scope>IDENTIFICATION</scope>
</reference>
<keyword evidence="10 11" id="KW-0407">Ion channel</keyword>
<dbReference type="Pfam" id="PF02931">
    <property type="entry name" value="Neur_chan_LBD"/>
    <property type="match status" value="1"/>
</dbReference>
<evidence type="ECO:0000256" key="8">
    <source>
        <dbReference type="ARBA" id="ARBA00023065"/>
    </source>
</evidence>
<dbReference type="eggNOG" id="KOG3644">
    <property type="taxonomic scope" value="Eukaryota"/>
</dbReference>
<dbReference type="InterPro" id="IPR006202">
    <property type="entry name" value="Neur_chan_lig-bd"/>
</dbReference>
<evidence type="ECO:0000256" key="7">
    <source>
        <dbReference type="ARBA" id="ARBA00022989"/>
    </source>
</evidence>
<keyword evidence="7 11" id="KW-1133">Transmembrane helix</keyword>
<keyword evidence="9 11" id="KW-0472">Membrane</keyword>
<evidence type="ECO:0000259" key="13">
    <source>
        <dbReference type="Pfam" id="PF02932"/>
    </source>
</evidence>
<dbReference type="SUPFAM" id="SSF63712">
    <property type="entry name" value="Nicotinic receptor ligand binding domain-like"/>
    <property type="match status" value="1"/>
</dbReference>
<dbReference type="EnsemblMetazoa" id="tetur17g02170.1">
    <property type="protein sequence ID" value="tetur17g02170.1"/>
    <property type="gene ID" value="tetur17g02170"/>
</dbReference>
<dbReference type="InterPro" id="IPR036734">
    <property type="entry name" value="Neur_chan_lig-bd_sf"/>
</dbReference>
<organism evidence="14 15">
    <name type="scientific">Tetranychus urticae</name>
    <name type="common">Two-spotted spider mite</name>
    <dbReference type="NCBI Taxonomy" id="32264"/>
    <lineage>
        <taxon>Eukaryota</taxon>
        <taxon>Metazoa</taxon>
        <taxon>Ecdysozoa</taxon>
        <taxon>Arthropoda</taxon>
        <taxon>Chelicerata</taxon>
        <taxon>Arachnida</taxon>
        <taxon>Acari</taxon>
        <taxon>Acariformes</taxon>
        <taxon>Trombidiformes</taxon>
        <taxon>Prostigmata</taxon>
        <taxon>Eleutherengona</taxon>
        <taxon>Raphignathae</taxon>
        <taxon>Tetranychoidea</taxon>
        <taxon>Tetranychidae</taxon>
        <taxon>Tetranychus</taxon>
    </lineage>
</organism>
<comment type="similarity">
    <text evidence="11">Belongs to the ligand-gated ion channel (TC 1.A.9) family.</text>
</comment>
<keyword evidence="5 11" id="KW-0812">Transmembrane</keyword>
<feature type="domain" description="Neurotransmitter-gated ion-channel transmembrane" evidence="13">
    <location>
        <begin position="265"/>
        <end position="361"/>
    </location>
</feature>
<feature type="transmembrane region" description="Helical" evidence="11">
    <location>
        <begin position="27"/>
        <end position="44"/>
    </location>
</feature>
<reference evidence="15" key="1">
    <citation type="submission" date="2011-08" db="EMBL/GenBank/DDBJ databases">
        <authorList>
            <person name="Rombauts S."/>
        </authorList>
    </citation>
    <scope>NUCLEOTIDE SEQUENCE</scope>
    <source>
        <strain evidence="15">London</strain>
    </source>
</reference>
<feature type="transmembrane region" description="Helical" evidence="11">
    <location>
        <begin position="265"/>
        <end position="282"/>
    </location>
</feature>
<dbReference type="PROSITE" id="PS00236">
    <property type="entry name" value="NEUROTR_ION_CHANNEL"/>
    <property type="match status" value="1"/>
</dbReference>
<evidence type="ECO:0000256" key="3">
    <source>
        <dbReference type="ARBA" id="ARBA00022448"/>
    </source>
</evidence>
<dbReference type="AlphaFoldDB" id="T1KPY6"/>
<evidence type="ECO:0000313" key="15">
    <source>
        <dbReference type="Proteomes" id="UP000015104"/>
    </source>
</evidence>